<evidence type="ECO:0000313" key="2">
    <source>
        <dbReference type="EMBL" id="KIM70101.1"/>
    </source>
</evidence>
<keyword evidence="3" id="KW-1185">Reference proteome</keyword>
<reference evidence="2 3" key="1">
    <citation type="submission" date="2014-04" db="EMBL/GenBank/DDBJ databases">
        <authorList>
            <consortium name="DOE Joint Genome Institute"/>
            <person name="Kuo A."/>
            <person name="Kohler A."/>
            <person name="Nagy L.G."/>
            <person name="Floudas D."/>
            <person name="Copeland A."/>
            <person name="Barry K.W."/>
            <person name="Cichocki N."/>
            <person name="Veneault-Fourrey C."/>
            <person name="LaButti K."/>
            <person name="Lindquist E.A."/>
            <person name="Lipzen A."/>
            <person name="Lundell T."/>
            <person name="Morin E."/>
            <person name="Murat C."/>
            <person name="Sun H."/>
            <person name="Tunlid A."/>
            <person name="Henrissat B."/>
            <person name="Grigoriev I.V."/>
            <person name="Hibbett D.S."/>
            <person name="Martin F."/>
            <person name="Nordberg H.P."/>
            <person name="Cantor M.N."/>
            <person name="Hua S.X."/>
        </authorList>
    </citation>
    <scope>NUCLEOTIDE SEQUENCE [LARGE SCALE GENOMIC DNA]</scope>
    <source>
        <strain evidence="2 3">Foug A</strain>
    </source>
</reference>
<keyword evidence="1" id="KW-0732">Signal</keyword>
<dbReference type="EMBL" id="KN822005">
    <property type="protein sequence ID" value="KIM70101.1"/>
    <property type="molecule type" value="Genomic_DNA"/>
</dbReference>
<gene>
    <name evidence="2" type="ORF">SCLCIDRAFT_19056</name>
</gene>
<accession>A0A0C3EQN9</accession>
<dbReference type="HOGENOM" id="CLU_164226_0_0_1"/>
<dbReference type="InParanoid" id="A0A0C3EQN9"/>
<feature type="chain" id="PRO_5002177135" evidence="1">
    <location>
        <begin position="20"/>
        <end position="125"/>
    </location>
</feature>
<dbReference type="Proteomes" id="UP000053989">
    <property type="component" value="Unassembled WGS sequence"/>
</dbReference>
<evidence type="ECO:0000256" key="1">
    <source>
        <dbReference type="SAM" id="SignalP"/>
    </source>
</evidence>
<name>A0A0C3EQN9_9AGAM</name>
<reference evidence="3" key="2">
    <citation type="submission" date="2015-01" db="EMBL/GenBank/DDBJ databases">
        <title>Evolutionary Origins and Diversification of the Mycorrhizal Mutualists.</title>
        <authorList>
            <consortium name="DOE Joint Genome Institute"/>
            <consortium name="Mycorrhizal Genomics Consortium"/>
            <person name="Kohler A."/>
            <person name="Kuo A."/>
            <person name="Nagy L.G."/>
            <person name="Floudas D."/>
            <person name="Copeland A."/>
            <person name="Barry K.W."/>
            <person name="Cichocki N."/>
            <person name="Veneault-Fourrey C."/>
            <person name="LaButti K."/>
            <person name="Lindquist E.A."/>
            <person name="Lipzen A."/>
            <person name="Lundell T."/>
            <person name="Morin E."/>
            <person name="Murat C."/>
            <person name="Riley R."/>
            <person name="Ohm R."/>
            <person name="Sun H."/>
            <person name="Tunlid A."/>
            <person name="Henrissat B."/>
            <person name="Grigoriev I.V."/>
            <person name="Hibbett D.S."/>
            <person name="Martin F."/>
        </authorList>
    </citation>
    <scope>NUCLEOTIDE SEQUENCE [LARGE SCALE GENOMIC DNA]</scope>
    <source>
        <strain evidence="3">Foug A</strain>
    </source>
</reference>
<feature type="signal peptide" evidence="1">
    <location>
        <begin position="1"/>
        <end position="19"/>
    </location>
</feature>
<organism evidence="2 3">
    <name type="scientific">Scleroderma citrinum Foug A</name>
    <dbReference type="NCBI Taxonomy" id="1036808"/>
    <lineage>
        <taxon>Eukaryota</taxon>
        <taxon>Fungi</taxon>
        <taxon>Dikarya</taxon>
        <taxon>Basidiomycota</taxon>
        <taxon>Agaricomycotina</taxon>
        <taxon>Agaricomycetes</taxon>
        <taxon>Agaricomycetidae</taxon>
        <taxon>Boletales</taxon>
        <taxon>Sclerodermatineae</taxon>
        <taxon>Sclerodermataceae</taxon>
        <taxon>Scleroderma</taxon>
    </lineage>
</organism>
<sequence>MIFIIGAFVLAFDDAYAWASKHAPDEMDLKEKEFLSSEIDQYFERNGMPQQATGISDGGGQKILIITNSAVISRKKGMLKFKYGRKARRTQEELFDPHKDELPSLKNPLFITMEHPYKVVADTDM</sequence>
<protein>
    <submittedName>
        <fullName evidence="2">Uncharacterized protein</fullName>
    </submittedName>
</protein>
<evidence type="ECO:0000313" key="3">
    <source>
        <dbReference type="Proteomes" id="UP000053989"/>
    </source>
</evidence>
<proteinExistence type="predicted"/>
<dbReference type="AlphaFoldDB" id="A0A0C3EQN9"/>